<dbReference type="AlphaFoldDB" id="A0A975GD71"/>
<dbReference type="Pfam" id="PF01797">
    <property type="entry name" value="Y1_Tnp"/>
    <property type="match status" value="1"/>
</dbReference>
<evidence type="ECO:0000313" key="3">
    <source>
        <dbReference type="Proteomes" id="UP000671852"/>
    </source>
</evidence>
<feature type="domain" description="Transposase IS200-like" evidence="1">
    <location>
        <begin position="10"/>
        <end position="153"/>
    </location>
</feature>
<dbReference type="PANTHER" id="PTHR36966">
    <property type="entry name" value="REP-ASSOCIATED TYROSINE TRANSPOSASE"/>
    <property type="match status" value="1"/>
</dbReference>
<keyword evidence="3" id="KW-1185">Reference proteome</keyword>
<evidence type="ECO:0000313" key="2">
    <source>
        <dbReference type="EMBL" id="QSZ42380.1"/>
    </source>
</evidence>
<evidence type="ECO:0000259" key="1">
    <source>
        <dbReference type="SMART" id="SM01321"/>
    </source>
</evidence>
<reference evidence="2" key="2">
    <citation type="submission" date="2021-04" db="EMBL/GenBank/DDBJ databases">
        <title>Isolation and characterization of a novel species of the genus Sulfurimonas.</title>
        <authorList>
            <person name="Fukui M."/>
        </authorList>
    </citation>
    <scope>NUCLEOTIDE SEQUENCE</scope>
    <source>
        <strain evidence="2">H1576</strain>
    </source>
</reference>
<dbReference type="GO" id="GO:0004803">
    <property type="term" value="F:transposase activity"/>
    <property type="evidence" value="ECO:0007669"/>
    <property type="project" value="InterPro"/>
</dbReference>
<dbReference type="GO" id="GO:0006313">
    <property type="term" value="P:DNA transposition"/>
    <property type="evidence" value="ECO:0007669"/>
    <property type="project" value="InterPro"/>
</dbReference>
<dbReference type="PANTHER" id="PTHR36966:SF1">
    <property type="entry name" value="REP-ASSOCIATED TYROSINE TRANSPOSASE"/>
    <property type="match status" value="1"/>
</dbReference>
<organism evidence="2 3">
    <name type="scientific">Sulfurimonas aquatica</name>
    <dbReference type="NCBI Taxonomy" id="2672570"/>
    <lineage>
        <taxon>Bacteria</taxon>
        <taxon>Pseudomonadati</taxon>
        <taxon>Campylobacterota</taxon>
        <taxon>Epsilonproteobacteria</taxon>
        <taxon>Campylobacterales</taxon>
        <taxon>Sulfurimonadaceae</taxon>
        <taxon>Sulfurimonas</taxon>
    </lineage>
</organism>
<gene>
    <name evidence="2" type="ORF">GJV85_09770</name>
</gene>
<dbReference type="SMART" id="SM01321">
    <property type="entry name" value="Y1_Tnp"/>
    <property type="match status" value="1"/>
</dbReference>
<sequence>MYEKLPHISLHDYYQFITFRTYDSMDAFIYKIQDNHNLTSKMKQFHIDAYLDESKNGAYLFGGNIAILKDHILSKNNILYEVDTLCIMPNHVHLLIKQKDDLSRIMKYIKAKSAIELNKSLGKKGKFWLSGYFDRLIRNQEHYDLVYRYILDNPFKVNLLDAKERVYSKYEL</sequence>
<protein>
    <recommendedName>
        <fullName evidence="1">Transposase IS200-like domain-containing protein</fullName>
    </recommendedName>
</protein>
<reference evidence="2" key="1">
    <citation type="submission" date="2019-11" db="EMBL/GenBank/DDBJ databases">
        <authorList>
            <person name="Kojima H."/>
        </authorList>
    </citation>
    <scope>NUCLEOTIDE SEQUENCE</scope>
    <source>
        <strain evidence="2">H1576</strain>
    </source>
</reference>
<proteinExistence type="predicted"/>
<dbReference type="Proteomes" id="UP000671852">
    <property type="component" value="Chromosome"/>
</dbReference>
<dbReference type="InterPro" id="IPR002686">
    <property type="entry name" value="Transposase_17"/>
</dbReference>
<dbReference type="GO" id="GO:0043565">
    <property type="term" value="F:sequence-specific DNA binding"/>
    <property type="evidence" value="ECO:0007669"/>
    <property type="project" value="TreeGrafter"/>
</dbReference>
<dbReference type="Gene3D" id="3.30.70.1290">
    <property type="entry name" value="Transposase IS200-like"/>
    <property type="match status" value="1"/>
</dbReference>
<dbReference type="KEGG" id="saqt:GJV85_09770"/>
<dbReference type="RefSeq" id="WP_207561196.1">
    <property type="nucleotide sequence ID" value="NZ_CP046072.1"/>
</dbReference>
<dbReference type="SUPFAM" id="SSF143422">
    <property type="entry name" value="Transposase IS200-like"/>
    <property type="match status" value="1"/>
</dbReference>
<name>A0A975GD71_9BACT</name>
<dbReference type="InterPro" id="IPR036515">
    <property type="entry name" value="Transposase_17_sf"/>
</dbReference>
<dbReference type="InterPro" id="IPR052715">
    <property type="entry name" value="RAYT_transposase"/>
</dbReference>
<accession>A0A975GD71</accession>
<dbReference type="EMBL" id="CP046072">
    <property type="protein sequence ID" value="QSZ42380.1"/>
    <property type="molecule type" value="Genomic_DNA"/>
</dbReference>